<dbReference type="CDD" id="cd04301">
    <property type="entry name" value="NAT_SF"/>
    <property type="match status" value="1"/>
</dbReference>
<keyword evidence="5" id="KW-1185">Reference proteome</keyword>
<dbReference type="EMBL" id="AYZF01000007">
    <property type="protein sequence ID" value="KRN07246.1"/>
    <property type="molecule type" value="Genomic_DNA"/>
</dbReference>
<keyword evidence="1 4" id="KW-0808">Transferase</keyword>
<feature type="domain" description="N-acetyltransferase" evidence="3">
    <location>
        <begin position="2"/>
        <end position="144"/>
    </location>
</feature>
<organism evidence="4 5">
    <name type="scientific">Liquorilactobacillus sucicola DSM 21376 = JCM 15457</name>
    <dbReference type="NCBI Taxonomy" id="1423806"/>
    <lineage>
        <taxon>Bacteria</taxon>
        <taxon>Bacillati</taxon>
        <taxon>Bacillota</taxon>
        <taxon>Bacilli</taxon>
        <taxon>Lactobacillales</taxon>
        <taxon>Lactobacillaceae</taxon>
        <taxon>Liquorilactobacillus</taxon>
    </lineage>
</organism>
<dbReference type="InterPro" id="IPR016181">
    <property type="entry name" value="Acyl_CoA_acyltransferase"/>
</dbReference>
<name>A0A023D0S6_9LACO</name>
<dbReference type="Proteomes" id="UP000050961">
    <property type="component" value="Unassembled WGS sequence"/>
</dbReference>
<evidence type="ECO:0000313" key="5">
    <source>
        <dbReference type="Proteomes" id="UP000050961"/>
    </source>
</evidence>
<dbReference type="eggNOG" id="COG2153">
    <property type="taxonomic scope" value="Bacteria"/>
</dbReference>
<evidence type="ECO:0000256" key="2">
    <source>
        <dbReference type="ARBA" id="ARBA00023315"/>
    </source>
</evidence>
<dbReference type="InterPro" id="IPR000182">
    <property type="entry name" value="GNAT_dom"/>
</dbReference>
<dbReference type="Gene3D" id="3.40.630.30">
    <property type="match status" value="1"/>
</dbReference>
<dbReference type="Pfam" id="PF13673">
    <property type="entry name" value="Acetyltransf_10"/>
    <property type="match status" value="1"/>
</dbReference>
<dbReference type="RefSeq" id="WP_034989828.1">
    <property type="nucleotide sequence ID" value="NZ_AYZF01000007.1"/>
</dbReference>
<evidence type="ECO:0000259" key="3">
    <source>
        <dbReference type="PROSITE" id="PS51186"/>
    </source>
</evidence>
<protein>
    <submittedName>
        <fullName evidence="4">Acetyltransferase</fullName>
    </submittedName>
</protein>
<proteinExistence type="predicted"/>
<comment type="caution">
    <text evidence="4">The sequence shown here is derived from an EMBL/GenBank/DDBJ whole genome shotgun (WGS) entry which is preliminary data.</text>
</comment>
<keyword evidence="2" id="KW-0012">Acyltransferase</keyword>
<gene>
    <name evidence="4" type="ORF">FD15_GL000072</name>
</gene>
<evidence type="ECO:0000313" key="4">
    <source>
        <dbReference type="EMBL" id="KRN07246.1"/>
    </source>
</evidence>
<dbReference type="AlphaFoldDB" id="A0A023D0S6"/>
<accession>A0A023D0S6</accession>
<dbReference type="PATRIC" id="fig|1423806.3.peg.75"/>
<dbReference type="SUPFAM" id="SSF55729">
    <property type="entry name" value="Acyl-CoA N-acyltransferases (Nat)"/>
    <property type="match status" value="1"/>
</dbReference>
<dbReference type="PANTHER" id="PTHR43420">
    <property type="entry name" value="ACETYLTRANSFERASE"/>
    <property type="match status" value="1"/>
</dbReference>
<dbReference type="OrthoDB" id="9796171at2"/>
<evidence type="ECO:0000256" key="1">
    <source>
        <dbReference type="ARBA" id="ARBA00022679"/>
    </source>
</evidence>
<dbReference type="PROSITE" id="PS51186">
    <property type="entry name" value="GNAT"/>
    <property type="match status" value="1"/>
</dbReference>
<dbReference type="STRING" id="1423806.FD15_GL000072"/>
<sequence>MLKIKTTTELDSDVYRAALRIRKDVFIKEQKVPAELELENERSARYYVLYEDEEPVTTARILYQEDGAWHIQRVATLKKYRHRGLAKALLEKIEVEARLHKVPYLTLGAQDQAQGFYQVLGYAVKGKGFLDAGIPHHTMEKKLI</sequence>
<dbReference type="PANTHER" id="PTHR43420:SF44">
    <property type="entry name" value="ACETYLTRANSFERASE YPEA"/>
    <property type="match status" value="1"/>
</dbReference>
<dbReference type="InterPro" id="IPR050680">
    <property type="entry name" value="YpeA/RimI_acetyltransf"/>
</dbReference>
<reference evidence="4 5" key="1">
    <citation type="journal article" date="2015" name="Genome Announc.">
        <title>Expanding the biotechnology potential of lactobacilli through comparative genomics of 213 strains and associated genera.</title>
        <authorList>
            <person name="Sun Z."/>
            <person name="Harris H.M."/>
            <person name="McCann A."/>
            <person name="Guo C."/>
            <person name="Argimon S."/>
            <person name="Zhang W."/>
            <person name="Yang X."/>
            <person name="Jeffery I.B."/>
            <person name="Cooney J.C."/>
            <person name="Kagawa T.F."/>
            <person name="Liu W."/>
            <person name="Song Y."/>
            <person name="Salvetti E."/>
            <person name="Wrobel A."/>
            <person name="Rasinkangas P."/>
            <person name="Parkhill J."/>
            <person name="Rea M.C."/>
            <person name="O'Sullivan O."/>
            <person name="Ritari J."/>
            <person name="Douillard F.P."/>
            <person name="Paul Ross R."/>
            <person name="Yang R."/>
            <person name="Briner A.E."/>
            <person name="Felis G.E."/>
            <person name="de Vos W.M."/>
            <person name="Barrangou R."/>
            <person name="Klaenhammer T.R."/>
            <person name="Caufield P.W."/>
            <person name="Cui Y."/>
            <person name="Zhang H."/>
            <person name="O'Toole P.W."/>
        </authorList>
    </citation>
    <scope>NUCLEOTIDE SEQUENCE [LARGE SCALE GENOMIC DNA]</scope>
    <source>
        <strain evidence="4 5">DSM 21376</strain>
    </source>
</reference>
<dbReference type="GO" id="GO:0016747">
    <property type="term" value="F:acyltransferase activity, transferring groups other than amino-acyl groups"/>
    <property type="evidence" value="ECO:0007669"/>
    <property type="project" value="InterPro"/>
</dbReference>